<evidence type="ECO:0000256" key="3">
    <source>
        <dbReference type="SAM" id="MobiDB-lite"/>
    </source>
</evidence>
<evidence type="ECO:0008006" key="6">
    <source>
        <dbReference type="Google" id="ProtNLM"/>
    </source>
</evidence>
<dbReference type="Proteomes" id="UP000292347">
    <property type="component" value="Unassembled WGS sequence"/>
</dbReference>
<accession>A0A4Q2ITG3</accession>
<comment type="caution">
    <text evidence="4">The sequence shown here is derived from an EMBL/GenBank/DDBJ whole genome shotgun (WGS) entry which is preliminary data.</text>
</comment>
<dbReference type="AlphaFoldDB" id="A0A4Q2ITG3"/>
<dbReference type="GO" id="GO:0005576">
    <property type="term" value="C:extracellular region"/>
    <property type="evidence" value="ECO:0007669"/>
    <property type="project" value="UniProtKB-SubCell"/>
</dbReference>
<dbReference type="PROSITE" id="PS00330">
    <property type="entry name" value="HEMOLYSIN_CALCIUM"/>
    <property type="match status" value="2"/>
</dbReference>
<name>A0A4Q2ITG3_9SPHN</name>
<dbReference type="PRINTS" id="PR00313">
    <property type="entry name" value="CABNDNGRPT"/>
</dbReference>
<sequence length="207" mass="22146">MSRSRYCAHTWEVDMAYYNGTSGDSVIVADGNGADVLKGDAGNDRLNGTHGTDRIKGGSGDDNLAGQQGNDYLQGDAGDDILFGGSGSDFLFGGYGADKFVFDDFNHSDGTVDIIKDFKLTQGDTILLKNGVTITAAEITDLPDSLYADNERPDIRITLTSDNGSTQELWLADVMTEKDNKAQDRQIAALEDYLESLGYTGGLAFTA</sequence>
<keyword evidence="2" id="KW-0964">Secreted</keyword>
<dbReference type="InterPro" id="IPR050557">
    <property type="entry name" value="RTX_toxin/Mannuronan_C5-epim"/>
</dbReference>
<evidence type="ECO:0000256" key="2">
    <source>
        <dbReference type="ARBA" id="ARBA00022525"/>
    </source>
</evidence>
<feature type="region of interest" description="Disordered" evidence="3">
    <location>
        <begin position="41"/>
        <end position="70"/>
    </location>
</feature>
<comment type="subcellular location">
    <subcellularLocation>
        <location evidence="1">Secreted</location>
    </subcellularLocation>
</comment>
<dbReference type="InterPro" id="IPR001343">
    <property type="entry name" value="Hemolysn_Ca-bd"/>
</dbReference>
<gene>
    <name evidence="4" type="ORF">EO081_10740</name>
</gene>
<dbReference type="OrthoDB" id="8276004at2"/>
<protein>
    <recommendedName>
        <fullName evidence="6">Calcium-binding protein</fullName>
    </recommendedName>
</protein>
<evidence type="ECO:0000313" key="4">
    <source>
        <dbReference type="EMBL" id="RXZ31691.1"/>
    </source>
</evidence>
<reference evidence="4 5" key="1">
    <citation type="submission" date="2019-01" db="EMBL/GenBank/DDBJ databases">
        <title>Sphingomonas mucosissima sp. nov. and Sphingomonas desiccabilis sp. nov., from biological soil crusts in the Colorado Plateau, USA.</title>
        <authorList>
            <person name="Zhu D."/>
        </authorList>
    </citation>
    <scope>NUCLEOTIDE SEQUENCE [LARGE SCALE GENOMIC DNA]</scope>
    <source>
        <strain evidence="4 5">CP1D</strain>
    </source>
</reference>
<evidence type="ECO:0000256" key="1">
    <source>
        <dbReference type="ARBA" id="ARBA00004613"/>
    </source>
</evidence>
<dbReference type="GO" id="GO:0005509">
    <property type="term" value="F:calcium ion binding"/>
    <property type="evidence" value="ECO:0007669"/>
    <property type="project" value="InterPro"/>
</dbReference>
<dbReference type="InterPro" id="IPR018511">
    <property type="entry name" value="Hemolysin-typ_Ca-bd_CS"/>
</dbReference>
<dbReference type="Pfam" id="PF00353">
    <property type="entry name" value="HemolysinCabind"/>
    <property type="match status" value="1"/>
</dbReference>
<evidence type="ECO:0000313" key="5">
    <source>
        <dbReference type="Proteomes" id="UP000292347"/>
    </source>
</evidence>
<dbReference type="InterPro" id="IPR011049">
    <property type="entry name" value="Serralysin-like_metalloprot_C"/>
</dbReference>
<dbReference type="EMBL" id="SDPT01000002">
    <property type="protein sequence ID" value="RXZ31691.1"/>
    <property type="molecule type" value="Genomic_DNA"/>
</dbReference>
<dbReference type="Gene3D" id="2.150.10.10">
    <property type="entry name" value="Serralysin-like metalloprotease, C-terminal"/>
    <property type="match status" value="1"/>
</dbReference>
<organism evidence="4 5">
    <name type="scientific">Sphingomonas desiccabilis</name>
    <dbReference type="NCBI Taxonomy" id="429134"/>
    <lineage>
        <taxon>Bacteria</taxon>
        <taxon>Pseudomonadati</taxon>
        <taxon>Pseudomonadota</taxon>
        <taxon>Alphaproteobacteria</taxon>
        <taxon>Sphingomonadales</taxon>
        <taxon>Sphingomonadaceae</taxon>
        <taxon>Sphingomonas</taxon>
    </lineage>
</organism>
<dbReference type="PANTHER" id="PTHR38340">
    <property type="entry name" value="S-LAYER PROTEIN"/>
    <property type="match status" value="1"/>
</dbReference>
<proteinExistence type="predicted"/>
<dbReference type="PANTHER" id="PTHR38340:SF1">
    <property type="entry name" value="S-LAYER PROTEIN"/>
    <property type="match status" value="1"/>
</dbReference>
<dbReference type="SUPFAM" id="SSF51120">
    <property type="entry name" value="beta-Roll"/>
    <property type="match status" value="1"/>
</dbReference>
<keyword evidence="5" id="KW-1185">Reference proteome</keyword>